<protein>
    <recommendedName>
        <fullName evidence="6">Sulfhydryl oxidase</fullName>
        <ecNumber evidence="6">1.8.3.2</ecNumber>
    </recommendedName>
</protein>
<evidence type="ECO:0000256" key="2">
    <source>
        <dbReference type="ARBA" id="ARBA00022630"/>
    </source>
</evidence>
<dbReference type="SUPFAM" id="SSF69000">
    <property type="entry name" value="FAD-dependent thiol oxidase"/>
    <property type="match status" value="1"/>
</dbReference>
<keyword evidence="2 6" id="KW-0285">Flavoprotein</keyword>
<feature type="compositionally biased region" description="Basic and acidic residues" evidence="7">
    <location>
        <begin position="219"/>
        <end position="228"/>
    </location>
</feature>
<evidence type="ECO:0000256" key="7">
    <source>
        <dbReference type="SAM" id="MobiDB-lite"/>
    </source>
</evidence>
<evidence type="ECO:0000259" key="8">
    <source>
        <dbReference type="PROSITE" id="PS51324"/>
    </source>
</evidence>
<feature type="compositionally biased region" description="Basic and acidic residues" evidence="7">
    <location>
        <begin position="181"/>
        <end position="212"/>
    </location>
</feature>
<dbReference type="FunFam" id="1.20.120.310:FF:000002">
    <property type="entry name" value="Sulfhydryl oxidase"/>
    <property type="match status" value="1"/>
</dbReference>
<dbReference type="OrthoDB" id="59470at2759"/>
<keyword evidence="4 6" id="KW-0560">Oxidoreductase</keyword>
<evidence type="ECO:0000256" key="1">
    <source>
        <dbReference type="ARBA" id="ARBA00001974"/>
    </source>
</evidence>
<dbReference type="Pfam" id="PF04777">
    <property type="entry name" value="Evr1_Alr"/>
    <property type="match status" value="1"/>
</dbReference>
<evidence type="ECO:0000313" key="10">
    <source>
        <dbReference type="Proteomes" id="UP000243515"/>
    </source>
</evidence>
<dbReference type="PROSITE" id="PS51324">
    <property type="entry name" value="ERV_ALR"/>
    <property type="match status" value="1"/>
</dbReference>
<keyword evidence="6" id="KW-1133">Transmembrane helix</keyword>
<keyword evidence="3 6" id="KW-0274">FAD</keyword>
<dbReference type="GO" id="GO:0050660">
    <property type="term" value="F:flavin adenine dinucleotide binding"/>
    <property type="evidence" value="ECO:0007669"/>
    <property type="project" value="TreeGrafter"/>
</dbReference>
<dbReference type="AlphaFoldDB" id="A0A232LP89"/>
<dbReference type="InterPro" id="IPR039799">
    <property type="entry name" value="ALR/ERV"/>
</dbReference>
<name>A0A232LP89_9EURO</name>
<dbReference type="Proteomes" id="UP000243515">
    <property type="component" value="Unassembled WGS sequence"/>
</dbReference>
<feature type="region of interest" description="Disordered" evidence="7">
    <location>
        <begin position="179"/>
        <end position="228"/>
    </location>
</feature>
<evidence type="ECO:0000256" key="6">
    <source>
        <dbReference type="RuleBase" id="RU371123"/>
    </source>
</evidence>
<sequence>MASRPPPRLIFISIAAVFFLLYFLFHSQGPESPAVRAPGHLEKSIHEIVVDDDVLKGDVMMPKLANETASRERHREELGRATWKFFHTMMARYPKKPTKDEQEALRSFVYLFSRLYPCGECASHFQHYLKKYPPQVSSRNAAAGWACFIHNEVNDMLKKPTFDCNALGDFYDCGCGDDENDKSRTGKEEGEKRDREGHEQKKVDTATYDGKDAFPLVEITKEPPTRGG</sequence>
<keyword evidence="10" id="KW-1185">Reference proteome</keyword>
<dbReference type="EC" id="1.8.3.2" evidence="6"/>
<evidence type="ECO:0000256" key="4">
    <source>
        <dbReference type="ARBA" id="ARBA00023002"/>
    </source>
</evidence>
<dbReference type="EMBL" id="NPHW01006668">
    <property type="protein sequence ID" value="OXV05627.1"/>
    <property type="molecule type" value="Genomic_DNA"/>
</dbReference>
<feature type="transmembrane region" description="Helical" evidence="6">
    <location>
        <begin position="7"/>
        <end position="25"/>
    </location>
</feature>
<dbReference type="PANTHER" id="PTHR12645">
    <property type="entry name" value="ALR/ERV"/>
    <property type="match status" value="1"/>
</dbReference>
<dbReference type="GO" id="GO:0005739">
    <property type="term" value="C:mitochondrion"/>
    <property type="evidence" value="ECO:0007669"/>
    <property type="project" value="TreeGrafter"/>
</dbReference>
<organism evidence="9 10">
    <name type="scientific">Elaphomyces granulatus</name>
    <dbReference type="NCBI Taxonomy" id="519963"/>
    <lineage>
        <taxon>Eukaryota</taxon>
        <taxon>Fungi</taxon>
        <taxon>Dikarya</taxon>
        <taxon>Ascomycota</taxon>
        <taxon>Pezizomycotina</taxon>
        <taxon>Eurotiomycetes</taxon>
        <taxon>Eurotiomycetidae</taxon>
        <taxon>Eurotiales</taxon>
        <taxon>Elaphomycetaceae</taxon>
        <taxon>Elaphomyces</taxon>
    </lineage>
</organism>
<dbReference type="InterPro" id="IPR036774">
    <property type="entry name" value="ERV/ALR_sulphydryl_oxid_sf"/>
</dbReference>
<keyword evidence="5" id="KW-1015">Disulfide bond</keyword>
<evidence type="ECO:0000256" key="5">
    <source>
        <dbReference type="ARBA" id="ARBA00023157"/>
    </source>
</evidence>
<evidence type="ECO:0000256" key="3">
    <source>
        <dbReference type="ARBA" id="ARBA00022827"/>
    </source>
</evidence>
<keyword evidence="6" id="KW-0812">Transmembrane</keyword>
<dbReference type="PANTHER" id="PTHR12645:SF1">
    <property type="entry name" value="FAD-LINKED SULFHYDRYL OXIDASE ERV2"/>
    <property type="match status" value="1"/>
</dbReference>
<comment type="cofactor">
    <cofactor evidence="1 6">
        <name>FAD</name>
        <dbReference type="ChEBI" id="CHEBI:57692"/>
    </cofactor>
</comment>
<comment type="catalytic activity">
    <reaction evidence="6">
        <text>2 R'C(R)SH + O2 = R'C(R)S-S(R)CR' + H2O2</text>
        <dbReference type="Rhea" id="RHEA:17357"/>
        <dbReference type="ChEBI" id="CHEBI:15379"/>
        <dbReference type="ChEBI" id="CHEBI:16240"/>
        <dbReference type="ChEBI" id="CHEBI:16520"/>
        <dbReference type="ChEBI" id="CHEBI:17412"/>
        <dbReference type="EC" id="1.8.3.2"/>
    </reaction>
</comment>
<keyword evidence="6" id="KW-0472">Membrane</keyword>
<comment type="caution">
    <text evidence="9">The sequence shown here is derived from an EMBL/GenBank/DDBJ whole genome shotgun (WGS) entry which is preliminary data.</text>
</comment>
<reference evidence="9 10" key="1">
    <citation type="journal article" date="2015" name="Environ. Microbiol.">
        <title>Metagenome sequence of Elaphomyces granulatus from sporocarp tissue reveals Ascomycota ectomycorrhizal fingerprints of genome expansion and a Proteobacteria-rich microbiome.</title>
        <authorList>
            <person name="Quandt C.A."/>
            <person name="Kohler A."/>
            <person name="Hesse C.N."/>
            <person name="Sharpton T.J."/>
            <person name="Martin F."/>
            <person name="Spatafora J.W."/>
        </authorList>
    </citation>
    <scope>NUCLEOTIDE SEQUENCE [LARGE SCALE GENOMIC DNA]</scope>
    <source>
        <strain evidence="9 10">OSC145934</strain>
    </source>
</reference>
<accession>A0A232LP89</accession>
<gene>
    <name evidence="9" type="ORF">Egran_06610</name>
</gene>
<feature type="domain" description="ERV/ALR sulfhydryl oxidase" evidence="8">
    <location>
        <begin position="71"/>
        <end position="171"/>
    </location>
</feature>
<proteinExistence type="predicted"/>
<dbReference type="Gene3D" id="1.20.120.310">
    <property type="entry name" value="ERV/ALR sulfhydryl oxidase domain"/>
    <property type="match status" value="1"/>
</dbReference>
<evidence type="ECO:0000313" key="9">
    <source>
        <dbReference type="EMBL" id="OXV05627.1"/>
    </source>
</evidence>
<dbReference type="InterPro" id="IPR017905">
    <property type="entry name" value="ERV/ALR_sulphydryl_oxidase"/>
</dbReference>
<dbReference type="GO" id="GO:0016971">
    <property type="term" value="F:flavin-dependent sulfhydryl oxidase activity"/>
    <property type="evidence" value="ECO:0007669"/>
    <property type="project" value="InterPro"/>
</dbReference>